<gene>
    <name evidence="3" type="ORF">BLNAU_4021</name>
</gene>
<accession>A0ABQ9YBE5</accession>
<dbReference type="GO" id="GO:0004674">
    <property type="term" value="F:protein serine/threonine kinase activity"/>
    <property type="evidence" value="ECO:0007669"/>
    <property type="project" value="UniProtKB-EC"/>
</dbReference>
<evidence type="ECO:0000313" key="3">
    <source>
        <dbReference type="EMBL" id="KAK2960934.1"/>
    </source>
</evidence>
<proteinExistence type="predicted"/>
<dbReference type="Proteomes" id="UP001281761">
    <property type="component" value="Unassembled WGS sequence"/>
</dbReference>
<dbReference type="InterPro" id="IPR045269">
    <property type="entry name" value="Atg1-like"/>
</dbReference>
<dbReference type="SMART" id="SM00220">
    <property type="entry name" value="S_TKc"/>
    <property type="match status" value="1"/>
</dbReference>
<sequence length="611" mass="67984">MSETVKVPDGCLFSSNTFVKPIDSGGFGSVVELMENSTKEHYAGKMIPFVTAKDKERIDREVNRLRMFVHPGIVGLKEVASMDNMKVIVMELGGQSLAEIVRDHTSRGVLVAREVVYRAMVDVSSALNLMHNHESGGTAHGDVKMENILLFPGGHFKLCDLGAAESEDVSSTRGVMSQLYVSPERMESETGKATCSSDVWSLGIVLHWLLFGEPPFTNKSLLKLGQEISSFSVSMIGSSCGGEERALLMRMLDPNPEIRVTSSQLCSFGVFRCLVNTPSAVWRLKDADDHTLSTRMEMLKVEHETERQQQLVKIARLEKSEQELEILKCTQKQTLDELKTEQATNRSLETELKNLQEKLRGQEIELEMEKNACKLAEEKISRLERELAESRSNQTQTPSASPPHSSRVGSTTPHASSPARQGTVRQSQKGAAAIELFNRKDWKVSRHVFSKTLDSWASLLSFELGAVVARLSLTIKKGPNAGFDIGIISSEQSDEALWDHFPKLKGGAGWELFIDWRFAMQNDKVTNRERACRAGNKGQRMVLEADGREGKRTLKLSQDGETQPVFFTNIPVPFRFAVYVYLKKDAVEIGSVEVVDEPQMVGGSIPIEMDE</sequence>
<organism evidence="3 4">
    <name type="scientific">Blattamonas nauphoetae</name>
    <dbReference type="NCBI Taxonomy" id="2049346"/>
    <lineage>
        <taxon>Eukaryota</taxon>
        <taxon>Metamonada</taxon>
        <taxon>Preaxostyla</taxon>
        <taxon>Oxymonadida</taxon>
        <taxon>Blattamonas</taxon>
    </lineage>
</organism>
<keyword evidence="4" id="KW-1185">Reference proteome</keyword>
<feature type="region of interest" description="Disordered" evidence="1">
    <location>
        <begin position="385"/>
        <end position="430"/>
    </location>
</feature>
<dbReference type="Gene3D" id="1.10.510.10">
    <property type="entry name" value="Transferase(Phosphotransferase) domain 1"/>
    <property type="match status" value="1"/>
</dbReference>
<name>A0ABQ9YBE5_9EUKA</name>
<feature type="domain" description="Protein kinase" evidence="2">
    <location>
        <begin position="16"/>
        <end position="271"/>
    </location>
</feature>
<dbReference type="CDD" id="cd14014">
    <property type="entry name" value="STKc_PknB_like"/>
    <property type="match status" value="1"/>
</dbReference>
<dbReference type="InterPro" id="IPR000719">
    <property type="entry name" value="Prot_kinase_dom"/>
</dbReference>
<dbReference type="PROSITE" id="PS50011">
    <property type="entry name" value="PROTEIN_KINASE_DOM"/>
    <property type="match status" value="1"/>
</dbReference>
<dbReference type="EC" id="2.7.11.1" evidence="3"/>
<keyword evidence="3" id="KW-0808">Transferase</keyword>
<dbReference type="SUPFAM" id="SSF56112">
    <property type="entry name" value="Protein kinase-like (PK-like)"/>
    <property type="match status" value="1"/>
</dbReference>
<protein>
    <submittedName>
        <fullName evidence="3">CBL-interacting protein kinase 3</fullName>
        <ecNumber evidence="3">2.7.11.1</ecNumber>
    </submittedName>
</protein>
<dbReference type="PANTHER" id="PTHR24348">
    <property type="entry name" value="SERINE/THREONINE-PROTEIN KINASE UNC-51-RELATED"/>
    <property type="match status" value="1"/>
</dbReference>
<comment type="caution">
    <text evidence="3">The sequence shown here is derived from an EMBL/GenBank/DDBJ whole genome shotgun (WGS) entry which is preliminary data.</text>
</comment>
<dbReference type="EMBL" id="JARBJD010000019">
    <property type="protein sequence ID" value="KAK2960934.1"/>
    <property type="molecule type" value="Genomic_DNA"/>
</dbReference>
<reference evidence="3 4" key="1">
    <citation type="journal article" date="2022" name="bioRxiv">
        <title>Genomics of Preaxostyla Flagellates Illuminates Evolutionary Transitions and the Path Towards Mitochondrial Loss.</title>
        <authorList>
            <person name="Novak L.V.F."/>
            <person name="Treitli S.C."/>
            <person name="Pyrih J."/>
            <person name="Halakuc P."/>
            <person name="Pipaliya S.V."/>
            <person name="Vacek V."/>
            <person name="Brzon O."/>
            <person name="Soukal P."/>
            <person name="Eme L."/>
            <person name="Dacks J.B."/>
            <person name="Karnkowska A."/>
            <person name="Elias M."/>
            <person name="Hampl V."/>
        </authorList>
    </citation>
    <scope>NUCLEOTIDE SEQUENCE [LARGE SCALE GENOMIC DNA]</scope>
    <source>
        <strain evidence="3">NAU3</strain>
        <tissue evidence="3">Gut</tissue>
    </source>
</reference>
<evidence type="ECO:0000313" key="4">
    <source>
        <dbReference type="Proteomes" id="UP001281761"/>
    </source>
</evidence>
<evidence type="ECO:0000259" key="2">
    <source>
        <dbReference type="PROSITE" id="PS50011"/>
    </source>
</evidence>
<dbReference type="Pfam" id="PF00069">
    <property type="entry name" value="Pkinase"/>
    <property type="match status" value="1"/>
</dbReference>
<evidence type="ECO:0000256" key="1">
    <source>
        <dbReference type="SAM" id="MobiDB-lite"/>
    </source>
</evidence>
<feature type="compositionally biased region" description="Polar residues" evidence="1">
    <location>
        <begin position="390"/>
        <end position="429"/>
    </location>
</feature>
<dbReference type="PANTHER" id="PTHR24348:SF68">
    <property type="entry name" value="SERINE_THREONINE-PROTEIN KINASE ATG1C"/>
    <property type="match status" value="1"/>
</dbReference>
<dbReference type="InterPro" id="IPR011009">
    <property type="entry name" value="Kinase-like_dom_sf"/>
</dbReference>
<keyword evidence="3" id="KW-0418">Kinase</keyword>